<dbReference type="InterPro" id="IPR015797">
    <property type="entry name" value="NUDIX_hydrolase-like_dom_sf"/>
</dbReference>
<dbReference type="InterPro" id="IPR000086">
    <property type="entry name" value="NUDIX_hydrolase_dom"/>
</dbReference>
<protein>
    <submittedName>
        <fullName evidence="3">NUDIX hydrolase</fullName>
    </submittedName>
</protein>
<name>A0AAX4PDR4_9CHLO</name>
<proteinExistence type="predicted"/>
<dbReference type="EMBL" id="CP151509">
    <property type="protein sequence ID" value="WZN64089.1"/>
    <property type="molecule type" value="Genomic_DNA"/>
</dbReference>
<organism evidence="3 4">
    <name type="scientific">Chloropicon roscoffensis</name>
    <dbReference type="NCBI Taxonomy" id="1461544"/>
    <lineage>
        <taxon>Eukaryota</taxon>
        <taxon>Viridiplantae</taxon>
        <taxon>Chlorophyta</taxon>
        <taxon>Chloropicophyceae</taxon>
        <taxon>Chloropicales</taxon>
        <taxon>Chloropicaceae</taxon>
        <taxon>Chloropicon</taxon>
    </lineage>
</organism>
<comment type="function">
    <text evidence="1">Catalyzes the 1,3-allylic rearrangement of the homoallylic substrate isopentenyl (IPP) to its highly electrophilic allylic isomer, dimethylallyl diphosphate (DMAPP).</text>
</comment>
<dbReference type="PANTHER" id="PTHR10885:SF0">
    <property type="entry name" value="ISOPENTENYL-DIPHOSPHATE DELTA-ISOMERASE"/>
    <property type="match status" value="1"/>
</dbReference>
<dbReference type="AlphaFoldDB" id="A0AAX4PDR4"/>
<keyword evidence="3" id="KW-0378">Hydrolase</keyword>
<dbReference type="Proteomes" id="UP001472866">
    <property type="component" value="Chromosome 09"/>
</dbReference>
<gene>
    <name evidence="3" type="ORF">HKI87_09g56430</name>
</gene>
<dbReference type="PANTHER" id="PTHR10885">
    <property type="entry name" value="ISOPENTENYL-DIPHOSPHATE DELTA-ISOMERASE"/>
    <property type="match status" value="1"/>
</dbReference>
<dbReference type="GO" id="GO:0016787">
    <property type="term" value="F:hydrolase activity"/>
    <property type="evidence" value="ECO:0007669"/>
    <property type="project" value="UniProtKB-KW"/>
</dbReference>
<sequence>MGLGEEERFDLVDEDCRLVGSTKPRSEVHRDGDWHQAVHVWVLFHDTWRVVMQRRCKHKDSWPLMWDISAAGHVTAGGKPLETAKRELAEELGLEFPDNAFRYLFRNKQEFRGEFHGKAFVNNEFNHVFAVTLRQELPRHAYRLQAEEVDDVKHIALSELGALLREGDEKHVTYLAGLGRQGGALENAKYTELFRLEREEVEDSRWVEAQVNGCRAYYLDCGDAGLCSGD</sequence>
<keyword evidence="4" id="KW-1185">Reference proteome</keyword>
<accession>A0AAX4PDR4</accession>
<feature type="domain" description="Nudix hydrolase" evidence="2">
    <location>
        <begin position="33"/>
        <end position="177"/>
    </location>
</feature>
<evidence type="ECO:0000256" key="1">
    <source>
        <dbReference type="ARBA" id="ARBA00003951"/>
    </source>
</evidence>
<dbReference type="PROSITE" id="PS51462">
    <property type="entry name" value="NUDIX"/>
    <property type="match status" value="1"/>
</dbReference>
<dbReference type="SUPFAM" id="SSF55811">
    <property type="entry name" value="Nudix"/>
    <property type="match status" value="1"/>
</dbReference>
<evidence type="ECO:0000259" key="2">
    <source>
        <dbReference type="PROSITE" id="PS51462"/>
    </source>
</evidence>
<evidence type="ECO:0000313" key="4">
    <source>
        <dbReference type="Proteomes" id="UP001472866"/>
    </source>
</evidence>
<dbReference type="Pfam" id="PF00293">
    <property type="entry name" value="NUDIX"/>
    <property type="match status" value="1"/>
</dbReference>
<evidence type="ECO:0000313" key="3">
    <source>
        <dbReference type="EMBL" id="WZN64089.1"/>
    </source>
</evidence>
<reference evidence="3 4" key="1">
    <citation type="submission" date="2024-03" db="EMBL/GenBank/DDBJ databases">
        <title>Complete genome sequence of the green alga Chloropicon roscoffensis RCC1871.</title>
        <authorList>
            <person name="Lemieux C."/>
            <person name="Pombert J.-F."/>
            <person name="Otis C."/>
            <person name="Turmel M."/>
        </authorList>
    </citation>
    <scope>NUCLEOTIDE SEQUENCE [LARGE SCALE GENOMIC DNA]</scope>
    <source>
        <strain evidence="3 4">RCC1871</strain>
    </source>
</reference>
<dbReference type="CDD" id="cd04692">
    <property type="entry name" value="NUDIX_Hydrolase"/>
    <property type="match status" value="1"/>
</dbReference>
<dbReference type="Gene3D" id="3.90.79.10">
    <property type="entry name" value="Nucleoside Triphosphate Pyrophosphohydrolase"/>
    <property type="match status" value="1"/>
</dbReference>